<dbReference type="Proteomes" id="UP001234787">
    <property type="component" value="Unassembled WGS sequence"/>
</dbReference>
<dbReference type="EMBL" id="BSEH01000454">
    <property type="protein sequence ID" value="GLJ58608.1"/>
    <property type="molecule type" value="Genomic_DNA"/>
</dbReference>
<name>A0AAD3NSZ3_CRYJA</name>
<reference evidence="2" key="1">
    <citation type="submission" date="2022-12" db="EMBL/GenBank/DDBJ databases">
        <title>Chromosome-Level Genome Assembly of Japanese Cedar (Cryptomeriajaponica D. Don).</title>
        <authorList>
            <person name="Fujino T."/>
            <person name="Yamaguchi K."/>
            <person name="Yokoyama T."/>
            <person name="Hamanaka T."/>
            <person name="Harazono Y."/>
            <person name="Kamada H."/>
            <person name="Kobayashi W."/>
            <person name="Ujino-Ihara T."/>
            <person name="Uchiyama K."/>
            <person name="Matsumoto A."/>
            <person name="Izuno A."/>
            <person name="Tsumura Y."/>
            <person name="Toyoda A."/>
            <person name="Shigenobu S."/>
            <person name="Moriguchi Y."/>
            <person name="Ueno S."/>
            <person name="Kasahara M."/>
        </authorList>
    </citation>
    <scope>NUCLEOTIDE SEQUENCE</scope>
</reference>
<dbReference type="AlphaFoldDB" id="A0AAD3NSZ3"/>
<comment type="caution">
    <text evidence="2">The sequence shown here is derived from an EMBL/GenBank/DDBJ whole genome shotgun (WGS) entry which is preliminary data.</text>
</comment>
<accession>A0AAD3NSZ3</accession>
<proteinExistence type="predicted"/>
<evidence type="ECO:0000313" key="3">
    <source>
        <dbReference type="Proteomes" id="UP001234787"/>
    </source>
</evidence>
<evidence type="ECO:0000313" key="2">
    <source>
        <dbReference type="EMBL" id="GLJ58608.1"/>
    </source>
</evidence>
<organism evidence="2 3">
    <name type="scientific">Cryptomeria japonica</name>
    <name type="common">Japanese cedar</name>
    <name type="synonym">Cupressus japonica</name>
    <dbReference type="NCBI Taxonomy" id="3369"/>
    <lineage>
        <taxon>Eukaryota</taxon>
        <taxon>Viridiplantae</taxon>
        <taxon>Streptophyta</taxon>
        <taxon>Embryophyta</taxon>
        <taxon>Tracheophyta</taxon>
        <taxon>Spermatophyta</taxon>
        <taxon>Pinopsida</taxon>
        <taxon>Pinidae</taxon>
        <taxon>Conifers II</taxon>
        <taxon>Cupressales</taxon>
        <taxon>Cupressaceae</taxon>
        <taxon>Cryptomeria</taxon>
    </lineage>
</organism>
<sequence>MDEKVTDVISIGATTLASAAIAGGVSTLSYESDTDRSAYGGYSTAPTSVASAPASPDALSVTGGAYDAIVGYVFSGDLRSS</sequence>
<gene>
    <name evidence="1" type="ORF">SUGI_1450030</name>
    <name evidence="2" type="ORF">SUGI_1463430</name>
</gene>
<dbReference type="EMBL" id="BSEH01000381">
    <property type="protein sequence ID" value="GLJ58447.1"/>
    <property type="molecule type" value="Genomic_DNA"/>
</dbReference>
<protein>
    <submittedName>
        <fullName evidence="2">Uncharacterized protein</fullName>
    </submittedName>
</protein>
<evidence type="ECO:0000313" key="1">
    <source>
        <dbReference type="EMBL" id="GLJ58447.1"/>
    </source>
</evidence>
<keyword evidence="3" id="KW-1185">Reference proteome</keyword>